<evidence type="ECO:0000256" key="1">
    <source>
        <dbReference type="SAM" id="Phobius"/>
    </source>
</evidence>
<feature type="transmembrane region" description="Helical" evidence="1">
    <location>
        <begin position="9"/>
        <end position="28"/>
    </location>
</feature>
<evidence type="ECO:0000313" key="3">
    <source>
        <dbReference type="Proteomes" id="UP000694388"/>
    </source>
</evidence>
<feature type="transmembrane region" description="Helical" evidence="1">
    <location>
        <begin position="62"/>
        <end position="88"/>
    </location>
</feature>
<keyword evidence="1" id="KW-1133">Transmembrane helix</keyword>
<organism evidence="2 3">
    <name type="scientific">Eptatretus burgeri</name>
    <name type="common">Inshore hagfish</name>
    <dbReference type="NCBI Taxonomy" id="7764"/>
    <lineage>
        <taxon>Eukaryota</taxon>
        <taxon>Metazoa</taxon>
        <taxon>Chordata</taxon>
        <taxon>Craniata</taxon>
        <taxon>Vertebrata</taxon>
        <taxon>Cyclostomata</taxon>
        <taxon>Myxini</taxon>
        <taxon>Myxiniformes</taxon>
        <taxon>Myxinidae</taxon>
        <taxon>Eptatretinae</taxon>
        <taxon>Eptatretus</taxon>
    </lineage>
</organism>
<sequence length="156" mass="16711">MLPAISKMFILNNLLAGTLYDLCVVAIYDDAATSLTATHILGCLQFSTDDEYIRCSSLPGDFIGGTMIIIIGGIIVFSLLVFIIILMIRYRVCLHDCIHLVLSCPLPPFLPTPIVCPSLPLSCISTTLLASPPPSPASTVPFGLLHPHSFSVPALT</sequence>
<keyword evidence="3" id="KW-1185">Reference proteome</keyword>
<proteinExistence type="predicted"/>
<keyword evidence="1" id="KW-0472">Membrane</keyword>
<evidence type="ECO:0000313" key="2">
    <source>
        <dbReference type="Ensembl" id="ENSEBUP00000019473.1"/>
    </source>
</evidence>
<dbReference type="GeneTree" id="ENSGT00940000158296"/>
<accession>A0A8C4QUA8</accession>
<dbReference type="Ensembl" id="ENSEBUT00000020051.1">
    <property type="protein sequence ID" value="ENSEBUP00000019473.1"/>
    <property type="gene ID" value="ENSEBUG00000012108.1"/>
</dbReference>
<reference evidence="2" key="1">
    <citation type="submission" date="2025-08" db="UniProtKB">
        <authorList>
            <consortium name="Ensembl"/>
        </authorList>
    </citation>
    <scope>IDENTIFICATION</scope>
</reference>
<name>A0A8C4QUA8_EPTBU</name>
<dbReference type="Proteomes" id="UP000694388">
    <property type="component" value="Unplaced"/>
</dbReference>
<keyword evidence="1" id="KW-0812">Transmembrane</keyword>
<protein>
    <submittedName>
        <fullName evidence="2">Uncharacterized protein</fullName>
    </submittedName>
</protein>
<dbReference type="AlphaFoldDB" id="A0A8C4QUA8"/>
<reference evidence="2" key="2">
    <citation type="submission" date="2025-09" db="UniProtKB">
        <authorList>
            <consortium name="Ensembl"/>
        </authorList>
    </citation>
    <scope>IDENTIFICATION</scope>
</reference>